<reference evidence="2 3" key="1">
    <citation type="submission" date="2010-10" db="EMBL/GenBank/DDBJ databases">
        <title>Complete sequence of Frankia sp. EuI1c.</title>
        <authorList>
            <consortium name="US DOE Joint Genome Institute"/>
            <person name="Lucas S."/>
            <person name="Copeland A."/>
            <person name="Lapidus A."/>
            <person name="Cheng J.-F."/>
            <person name="Bruce D."/>
            <person name="Goodwin L."/>
            <person name="Pitluck S."/>
            <person name="Chertkov O."/>
            <person name="Detter J.C."/>
            <person name="Han C."/>
            <person name="Tapia R."/>
            <person name="Land M."/>
            <person name="Hauser L."/>
            <person name="Jeffries C."/>
            <person name="Kyrpides N."/>
            <person name="Ivanova N."/>
            <person name="Mikhailova N."/>
            <person name="Beauchemin N."/>
            <person name="Sen A."/>
            <person name="Sur S.A."/>
            <person name="Gtari M."/>
            <person name="Wall L."/>
            <person name="Tisa L."/>
            <person name="Woyke T."/>
        </authorList>
    </citation>
    <scope>NUCLEOTIDE SEQUENCE [LARGE SCALE GENOMIC DNA]</scope>
    <source>
        <strain evidence="3">DSM 45817 / CECT 9037 / EuI1c</strain>
    </source>
</reference>
<dbReference type="STRING" id="298654.FraEuI1c_7028"/>
<dbReference type="Gene3D" id="3.40.50.300">
    <property type="entry name" value="P-loop containing nucleotide triphosphate hydrolases"/>
    <property type="match status" value="1"/>
</dbReference>
<dbReference type="InterPro" id="IPR011990">
    <property type="entry name" value="TPR-like_helical_dom_sf"/>
</dbReference>
<name>E3IX95_PSEI1</name>
<evidence type="ECO:0000259" key="1">
    <source>
        <dbReference type="Pfam" id="PF20703"/>
    </source>
</evidence>
<dbReference type="KEGG" id="fri:FraEuI1c_7028"/>
<dbReference type="SUPFAM" id="SSF48452">
    <property type="entry name" value="TPR-like"/>
    <property type="match status" value="1"/>
</dbReference>
<dbReference type="SMART" id="SM00028">
    <property type="entry name" value="TPR"/>
    <property type="match status" value="5"/>
</dbReference>
<dbReference type="InterPro" id="IPR019734">
    <property type="entry name" value="TPR_rpt"/>
</dbReference>
<evidence type="ECO:0000313" key="2">
    <source>
        <dbReference type="EMBL" id="ADP84995.1"/>
    </source>
</evidence>
<proteinExistence type="predicted"/>
<organism evidence="2 3">
    <name type="scientific">Pseudofrankia inefficax (strain DSM 45817 / CECT 9037 / DDB 130130 / EuI1c)</name>
    <name type="common">Frankia inefficax</name>
    <dbReference type="NCBI Taxonomy" id="298654"/>
    <lineage>
        <taxon>Bacteria</taxon>
        <taxon>Bacillati</taxon>
        <taxon>Actinomycetota</taxon>
        <taxon>Actinomycetes</taxon>
        <taxon>Frankiales</taxon>
        <taxon>Frankiaceae</taxon>
        <taxon>Pseudofrankia</taxon>
    </lineage>
</organism>
<dbReference type="SUPFAM" id="SSF52540">
    <property type="entry name" value="P-loop containing nucleoside triphosphate hydrolases"/>
    <property type="match status" value="1"/>
</dbReference>
<dbReference type="Gene3D" id="1.25.40.10">
    <property type="entry name" value="Tetratricopeptide repeat domain"/>
    <property type="match status" value="1"/>
</dbReference>
<feature type="domain" description="Novel STAND NTPase 1" evidence="1">
    <location>
        <begin position="9"/>
        <end position="384"/>
    </location>
</feature>
<dbReference type="InterPro" id="IPR027417">
    <property type="entry name" value="P-loop_NTPase"/>
</dbReference>
<dbReference type="EMBL" id="CP002299">
    <property type="protein sequence ID" value="ADP84995.1"/>
    <property type="molecule type" value="Genomic_DNA"/>
</dbReference>
<accession>E3IX95</accession>
<dbReference type="HOGENOM" id="CLU_416133_0_0_11"/>
<gene>
    <name evidence="2" type="ordered locus">FraEuI1c_7028</name>
</gene>
<dbReference type="Pfam" id="PF14559">
    <property type="entry name" value="TPR_19"/>
    <property type="match status" value="1"/>
</dbReference>
<dbReference type="RefSeq" id="WP_013428106.1">
    <property type="nucleotide sequence ID" value="NC_014666.1"/>
</dbReference>
<dbReference type="Pfam" id="PF20703">
    <property type="entry name" value="nSTAND1"/>
    <property type="match status" value="1"/>
</dbReference>
<dbReference type="Proteomes" id="UP000002484">
    <property type="component" value="Chromosome"/>
</dbReference>
<dbReference type="AlphaFoldDB" id="E3IX95"/>
<dbReference type="OrthoDB" id="3204522at2"/>
<sequence length="675" mass="73940">MSGPVRRAPYVGLRSYQADDADLFFGRRDDSYRLAALWSSHRLVVLYGASGVGKTSLVAAGMRAQFPDEAAEMLPVGRAFQASQVPTAALPRHNPYTFALLSSWSPTDPPHHLSGLSIAEFFSQRSDRTDPYGDPLPILAVIDRFEELFRDFPHRQQYREQFIDDLAEAISAVPLLRLLISVREDSLASLLPYESRLSRDSRTRFELRPLQVPEAIEAATGPLRGTGRSFGAGVAERLVDDVRTTAFTDRTGETTVVRADRVEAVQLQVVCSALWDALPPDTMVITGEHLQSYGDLNRILAEFCGRAVAYVARDHGLPESALRDWLGRTFITELGTRNTVYEGASRTAGMPNAVAHAFVDRHILKAEWRSGSRWFELAHDRLIEPVRGGWRRSETELPDGRSVDYLRAAEAALADGELDLARKHALEAVRLAEGDLRAQAEGESFLGDLAFQTEKYEEAARRYRRGAELYELMQDSTAVGMLLAAVGQVLLREGRHDEAVVDLEGAVARLQGDRTLRTELADALWQAGQLRSAEGVYASVLSYAPDAVEALAGRGEVRVELGEFAAALEDLDILARLKPAAAGQPVLRAARARALAGLDRLADAQAEADAAFEAAPADPVVQWRAGIVAALTGDRTRAVALLTSALRGADPPLMPHRRTEARRLLEDLTSIDPDG</sequence>
<keyword evidence="3" id="KW-1185">Reference proteome</keyword>
<evidence type="ECO:0000313" key="3">
    <source>
        <dbReference type="Proteomes" id="UP000002484"/>
    </source>
</evidence>
<dbReference type="PANTHER" id="PTHR47691">
    <property type="entry name" value="REGULATOR-RELATED"/>
    <property type="match status" value="1"/>
</dbReference>
<dbReference type="InterPro" id="IPR049052">
    <property type="entry name" value="nSTAND1"/>
</dbReference>
<dbReference type="eggNOG" id="COG1672">
    <property type="taxonomic scope" value="Bacteria"/>
</dbReference>
<protein>
    <submittedName>
        <fullName evidence="2">Tetratricopeptide repeat protein</fullName>
    </submittedName>
</protein>
<dbReference type="PANTHER" id="PTHR47691:SF3">
    <property type="entry name" value="HTH-TYPE TRANSCRIPTIONAL REGULATOR RV0890C-RELATED"/>
    <property type="match status" value="1"/>
</dbReference>
<dbReference type="InParanoid" id="E3IX95"/>